<keyword evidence="1" id="KW-0418">Kinase</keyword>
<evidence type="ECO:0000313" key="1">
    <source>
        <dbReference type="EMBL" id="MCA9376915.1"/>
    </source>
</evidence>
<dbReference type="InterPro" id="IPR036890">
    <property type="entry name" value="HATPase_C_sf"/>
</dbReference>
<name>A0A955I0T5_9BACT</name>
<accession>A0A955I0T5</accession>
<dbReference type="GO" id="GO:0016301">
    <property type="term" value="F:kinase activity"/>
    <property type="evidence" value="ECO:0007669"/>
    <property type="project" value="UniProtKB-KW"/>
</dbReference>
<keyword evidence="1" id="KW-0808">Transferase</keyword>
<dbReference type="EMBL" id="JAGQLN010000011">
    <property type="protein sequence ID" value="MCA9376915.1"/>
    <property type="molecule type" value="Genomic_DNA"/>
</dbReference>
<proteinExistence type="predicted"/>
<gene>
    <name evidence="1" type="ORF">KC685_03280</name>
</gene>
<reference evidence="1" key="2">
    <citation type="journal article" date="2021" name="Microbiome">
        <title>Successional dynamics and alternative stable states in a saline activated sludge microbial community over 9 years.</title>
        <authorList>
            <person name="Wang Y."/>
            <person name="Ye J."/>
            <person name="Ju F."/>
            <person name="Liu L."/>
            <person name="Boyd J.A."/>
            <person name="Deng Y."/>
            <person name="Parks D.H."/>
            <person name="Jiang X."/>
            <person name="Yin X."/>
            <person name="Woodcroft B.J."/>
            <person name="Tyson G.W."/>
            <person name="Hugenholtz P."/>
            <person name="Polz M.F."/>
            <person name="Zhang T."/>
        </authorList>
    </citation>
    <scope>NUCLEOTIDE SEQUENCE</scope>
    <source>
        <strain evidence="1">HKST-UBA17</strain>
    </source>
</reference>
<protein>
    <submittedName>
        <fullName evidence="1">Sensor histidine kinase</fullName>
    </submittedName>
</protein>
<dbReference type="SUPFAM" id="SSF55874">
    <property type="entry name" value="ATPase domain of HSP90 chaperone/DNA topoisomerase II/histidine kinase"/>
    <property type="match status" value="1"/>
</dbReference>
<sequence length="383" mass="42088">MGVTGDILCQGADTPPQSVGELLSAKHLQRIQKELSGYTPPEIQDPTVLLQSSAQACLEIVTDQDGSNNFIFLIQTEQKISDLRSQLVARLIDDHFRGVAIQDVFPVFSASLMVIVRSNVDEHLQLSVLSGSYQTIISIMHEAIISAIQTINDKTLSALFHDLRHGLSNLYFIQTLSTQDPSIVSYLPGIVGPLEHGLTDSYSVMRMLLGQPPPQKEYYEVMDNVGDQAQQSLLERVVGMAYIGNRRVSCDNWFSLSGIRVVVPVVNYAIVELLTNTRKYSPEGSTISVNCIDMPHGKVLVISNPLNDIARSHFPGSSAIFDLPVSAGYGNMGSHSWRLGLYMVARALRMVGLDIMCVTDNDDNPAIVSMCIIIPPDTDENRV</sequence>
<evidence type="ECO:0000313" key="2">
    <source>
        <dbReference type="Proteomes" id="UP000741282"/>
    </source>
</evidence>
<dbReference type="Proteomes" id="UP000741282">
    <property type="component" value="Unassembled WGS sequence"/>
</dbReference>
<comment type="caution">
    <text evidence="1">The sequence shown here is derived from an EMBL/GenBank/DDBJ whole genome shotgun (WGS) entry which is preliminary data.</text>
</comment>
<reference evidence="1" key="1">
    <citation type="submission" date="2020-04" db="EMBL/GenBank/DDBJ databases">
        <authorList>
            <person name="Zhang T."/>
        </authorList>
    </citation>
    <scope>NUCLEOTIDE SEQUENCE</scope>
    <source>
        <strain evidence="1">HKST-UBA17</strain>
    </source>
</reference>
<dbReference type="AlphaFoldDB" id="A0A955I0T5"/>
<organism evidence="1 2">
    <name type="scientific">Candidatus Dojkabacteria bacterium</name>
    <dbReference type="NCBI Taxonomy" id="2099670"/>
    <lineage>
        <taxon>Bacteria</taxon>
        <taxon>Candidatus Dojkabacteria</taxon>
    </lineage>
</organism>